<dbReference type="EC" id="3.1.3.73" evidence="4"/>
<dbReference type="GO" id="GO:0016868">
    <property type="term" value="F:intramolecular phosphotransferase activity"/>
    <property type="evidence" value="ECO:0007669"/>
    <property type="project" value="InterPro"/>
</dbReference>
<dbReference type="eggNOG" id="COG0406">
    <property type="taxonomic scope" value="Bacteria"/>
</dbReference>
<feature type="binding site" evidence="6">
    <location>
        <begin position="8"/>
        <end position="15"/>
    </location>
    <ligand>
        <name>substrate</name>
    </ligand>
</feature>
<reference evidence="7 8" key="2">
    <citation type="journal article" date="2012" name="Stand. Genomic Sci.">
        <title>Genome sequence of the moderately thermophilic, amino-acid-degrading and sulfur-reducing bacterium Thermovirga lienii type strain (Cas60314(T)).</title>
        <authorList>
            <person name="Goker M."/>
            <person name="Saunders E."/>
            <person name="Lapidus A."/>
            <person name="Nolan M."/>
            <person name="Lucas S."/>
            <person name="Hammon N."/>
            <person name="Deshpande S."/>
            <person name="Cheng J.F."/>
            <person name="Han C."/>
            <person name="Tapia R."/>
            <person name="Goodwin L.A."/>
            <person name="Pitluck S."/>
            <person name="Liolios K."/>
            <person name="Mavromatis K."/>
            <person name="Pagani I."/>
            <person name="Ivanova N."/>
            <person name="Mikhailova N."/>
            <person name="Pati A."/>
            <person name="Chen A."/>
            <person name="Palaniappan K."/>
            <person name="Land M."/>
            <person name="Chang Y.J."/>
            <person name="Jeffries C.D."/>
            <person name="Brambilla E.M."/>
            <person name="Rohde M."/>
            <person name="Spring S."/>
            <person name="Detter J.C."/>
            <person name="Woyke T."/>
            <person name="Bristow J."/>
            <person name="Eisen J.A."/>
            <person name="Markowitz V."/>
            <person name="Hugenholtz P."/>
            <person name="Kyrpides N.C."/>
            <person name="Klenk H.P."/>
        </authorList>
    </citation>
    <scope>NUCLEOTIDE SEQUENCE [LARGE SCALE GENOMIC DNA]</scope>
    <source>
        <strain evidence="8">ATCC BAA-1197 / DSM 17291 / Cas60314</strain>
    </source>
</reference>
<dbReference type="OrthoDB" id="9781415at2"/>
<dbReference type="AlphaFoldDB" id="G7V5Y7"/>
<reference evidence="8" key="1">
    <citation type="submission" date="2011-10" db="EMBL/GenBank/DDBJ databases">
        <title>The complete genome of chromosome of Thermovirga lienii DSM 17291.</title>
        <authorList>
            <consortium name="US DOE Joint Genome Institute (JGI-PGF)"/>
            <person name="Lucas S."/>
            <person name="Copeland A."/>
            <person name="Lapidus A."/>
            <person name="Glavina del Rio T."/>
            <person name="Dalin E."/>
            <person name="Tice H."/>
            <person name="Bruce D."/>
            <person name="Goodwin L."/>
            <person name="Pitluck S."/>
            <person name="Peters L."/>
            <person name="Mikhailova N."/>
            <person name="Saunders E."/>
            <person name="Kyrpides N."/>
            <person name="Mavromatis K."/>
            <person name="Ivanova N."/>
            <person name="Last F.I."/>
            <person name="Brettin T."/>
            <person name="Detter J.C."/>
            <person name="Han C."/>
            <person name="Larimer F."/>
            <person name="Land M."/>
            <person name="Hauser L."/>
            <person name="Markowitz V."/>
            <person name="Cheng J.-F."/>
            <person name="Hugenholtz P."/>
            <person name="Woyke T."/>
            <person name="Wu D."/>
            <person name="Spring S."/>
            <person name="Schroeder M."/>
            <person name="Brambilla E.-M."/>
            <person name="Klenk H.-P."/>
            <person name="Eisen J.A."/>
        </authorList>
    </citation>
    <scope>NUCLEOTIDE SEQUENCE [LARGE SCALE GENOMIC DNA]</scope>
    <source>
        <strain evidence="8">ATCC BAA-1197 / DSM 17291 / Cas60314</strain>
    </source>
</reference>
<feature type="active site" description="Proton donor/acceptor" evidence="5">
    <location>
        <position position="82"/>
    </location>
</feature>
<evidence type="ECO:0000313" key="8">
    <source>
        <dbReference type="Proteomes" id="UP000005868"/>
    </source>
</evidence>
<sequence length="216" mass="24180">MIKLILIRHGESKGNKELRYTGHTNVPLTEEGRHQARHLAIRLRKENITAIYSSDLRRAFDTASCIAEGVNLSVVKEPLLRELHFGDWEGLTYNEIIQGWGKLWNHWFANPLEVAPPGGETLLQLQERVLKALFKITAKHKDGTVVLVSHAGPIKCILCYLNSLPLSAFWDIAVPPGSLMAIQLSERQGVLLCERAEGRIKIAGKAKTYMIGDILI</sequence>
<dbReference type="SMART" id="SM00855">
    <property type="entry name" value="PGAM"/>
    <property type="match status" value="1"/>
</dbReference>
<evidence type="ECO:0000256" key="4">
    <source>
        <dbReference type="NCBIfam" id="TIGR03162"/>
    </source>
</evidence>
<dbReference type="Gene3D" id="3.40.50.1240">
    <property type="entry name" value="Phosphoglycerate mutase-like"/>
    <property type="match status" value="1"/>
</dbReference>
<dbReference type="HOGENOM" id="CLU_033323_8_4_0"/>
<feature type="binding site" evidence="6">
    <location>
        <begin position="21"/>
        <end position="22"/>
    </location>
    <ligand>
        <name>substrate</name>
    </ligand>
</feature>
<comment type="similarity">
    <text evidence="1">Belongs to the phosphoglycerate mutase family. BPG-dependent PGAM subfamily.</text>
</comment>
<organism evidence="7 8">
    <name type="scientific">Thermovirga lienii (strain ATCC BAA-1197 / DSM 17291 / Cas60314)</name>
    <dbReference type="NCBI Taxonomy" id="580340"/>
    <lineage>
        <taxon>Bacteria</taxon>
        <taxon>Thermotogati</taxon>
        <taxon>Synergistota</taxon>
        <taxon>Synergistia</taxon>
        <taxon>Synergistales</taxon>
        <taxon>Thermovirgaceae</taxon>
        <taxon>Thermovirga</taxon>
    </lineage>
</organism>
<keyword evidence="8" id="KW-1185">Reference proteome</keyword>
<dbReference type="SUPFAM" id="SSF53254">
    <property type="entry name" value="Phosphoglycerate mutase-like"/>
    <property type="match status" value="1"/>
</dbReference>
<accession>G7V5Y7</accession>
<proteinExistence type="inferred from homology"/>
<dbReference type="InterPro" id="IPR001345">
    <property type="entry name" value="PG/BPGM_mutase_AS"/>
</dbReference>
<evidence type="ECO:0000256" key="6">
    <source>
        <dbReference type="PIRSR" id="PIRSR613078-2"/>
    </source>
</evidence>
<evidence type="ECO:0000313" key="7">
    <source>
        <dbReference type="EMBL" id="AER65892.1"/>
    </source>
</evidence>
<keyword evidence="3 7" id="KW-0413">Isomerase</keyword>
<dbReference type="CDD" id="cd07067">
    <property type="entry name" value="HP_PGM_like"/>
    <property type="match status" value="1"/>
</dbReference>
<dbReference type="GO" id="GO:0009236">
    <property type="term" value="P:cobalamin biosynthetic process"/>
    <property type="evidence" value="ECO:0007669"/>
    <property type="project" value="UniProtKB-UniRule"/>
</dbReference>
<dbReference type="KEGG" id="tli:Tlie_0146"/>
<evidence type="ECO:0000256" key="5">
    <source>
        <dbReference type="PIRSR" id="PIRSR613078-1"/>
    </source>
</evidence>
<dbReference type="InterPro" id="IPR017578">
    <property type="entry name" value="Ribazole_CobC"/>
</dbReference>
<dbReference type="InterPro" id="IPR005952">
    <property type="entry name" value="Phosphogly_mut1"/>
</dbReference>
<feature type="binding site" evidence="6">
    <location>
        <position position="58"/>
    </location>
    <ligand>
        <name>substrate</name>
    </ligand>
</feature>
<dbReference type="InterPro" id="IPR029033">
    <property type="entry name" value="His_PPase_superfam"/>
</dbReference>
<dbReference type="STRING" id="580340.Tlie_0146"/>
<dbReference type="InterPro" id="IPR013078">
    <property type="entry name" value="His_Pase_superF_clade-1"/>
</dbReference>
<dbReference type="GO" id="GO:0043755">
    <property type="term" value="F:alpha-ribazole phosphatase activity"/>
    <property type="evidence" value="ECO:0007669"/>
    <property type="project" value="UniProtKB-UniRule"/>
</dbReference>
<dbReference type="Pfam" id="PF00300">
    <property type="entry name" value="His_Phos_1"/>
    <property type="match status" value="1"/>
</dbReference>
<dbReference type="NCBIfam" id="TIGR03162">
    <property type="entry name" value="ribazole_cobC"/>
    <property type="match status" value="1"/>
</dbReference>
<dbReference type="PROSITE" id="PS00175">
    <property type="entry name" value="PG_MUTASE"/>
    <property type="match status" value="1"/>
</dbReference>
<protein>
    <recommendedName>
        <fullName evidence="4">Alpha-ribazole phosphatase</fullName>
        <ecNumber evidence="4">3.1.3.73</ecNumber>
    </recommendedName>
</protein>
<dbReference type="GO" id="GO:0006096">
    <property type="term" value="P:glycolytic process"/>
    <property type="evidence" value="ECO:0007669"/>
    <property type="project" value="UniProtKB-KW"/>
</dbReference>
<evidence type="ECO:0000256" key="1">
    <source>
        <dbReference type="ARBA" id="ARBA00006717"/>
    </source>
</evidence>
<dbReference type="PIRSF" id="PIRSF000709">
    <property type="entry name" value="6PFK_2-Ptase"/>
    <property type="match status" value="1"/>
</dbReference>
<evidence type="ECO:0000256" key="2">
    <source>
        <dbReference type="ARBA" id="ARBA00023152"/>
    </source>
</evidence>
<dbReference type="EMBL" id="CP003096">
    <property type="protein sequence ID" value="AER65892.1"/>
    <property type="molecule type" value="Genomic_DNA"/>
</dbReference>
<name>G7V5Y7_THELD</name>
<dbReference type="PANTHER" id="PTHR11931">
    <property type="entry name" value="PHOSPHOGLYCERATE MUTASE"/>
    <property type="match status" value="1"/>
</dbReference>
<dbReference type="Proteomes" id="UP000005868">
    <property type="component" value="Chromosome"/>
</dbReference>
<feature type="active site" description="Tele-phosphohistidine intermediate" evidence="5">
    <location>
        <position position="9"/>
    </location>
</feature>
<gene>
    <name evidence="7" type="ordered locus">Tlie_0146</name>
</gene>
<evidence type="ECO:0000256" key="3">
    <source>
        <dbReference type="ARBA" id="ARBA00023235"/>
    </source>
</evidence>
<keyword evidence="2" id="KW-0324">Glycolysis</keyword>